<sequence>MRGPLPYFGAGVPVESHWDSPTSRSLEKWMGDTGEGTVVRLEGLAGWGKTTVMQIAAREAKTLLVRVPGDENGFVNELILKCSRKVFDLGNGGENVTVGDVMEHLKPLVATSFWTLLYTAAASVSAARESQAQPEILLLSSREVFATHPVSEAFRLPLSSNDRLVLMFDNMECLETRKHSSPLEPKATAVLEDWGVYTFVSLALEVARAYALNPRLRVAFSLNQMDGAEHLPLMDDAPSLFPRGVSLRLFPVPFPSLPSSHQVLRVLQRYLGGDRKSPGVCLDSLAKQLVGPPRILKQLLVLVRPSADEPVTAAEVETALLELEDTHHREVIDTLSLCSPWQTPLLEAVCNVWKALKATRKLEPNAASCFTLPEPPPPGWNMVERSGILTCREGKEGGLVVPVYHFLATLLQSLEDVPYGS</sequence>
<protein>
    <submittedName>
        <fullName evidence="1">Uncharacterized protein</fullName>
    </submittedName>
</protein>
<evidence type="ECO:0000313" key="1">
    <source>
        <dbReference type="EMBL" id="GAQ86397.1"/>
    </source>
</evidence>
<dbReference type="InterPro" id="IPR027417">
    <property type="entry name" value="P-loop_NTPase"/>
</dbReference>
<keyword evidence="2" id="KW-1185">Reference proteome</keyword>
<dbReference type="AlphaFoldDB" id="A0A1Y1ICE1"/>
<name>A0A1Y1ICE1_KLENI</name>
<gene>
    <name evidence="1" type="ORF">KFL_002870010</name>
</gene>
<accession>A0A1Y1ICE1</accession>
<dbReference type="SUPFAM" id="SSF52540">
    <property type="entry name" value="P-loop containing nucleoside triphosphate hydrolases"/>
    <property type="match status" value="1"/>
</dbReference>
<dbReference type="EMBL" id="DF237236">
    <property type="protein sequence ID" value="GAQ86397.1"/>
    <property type="molecule type" value="Genomic_DNA"/>
</dbReference>
<dbReference type="Proteomes" id="UP000054558">
    <property type="component" value="Unassembled WGS sequence"/>
</dbReference>
<reference evidence="1 2" key="1">
    <citation type="journal article" date="2014" name="Nat. Commun.">
        <title>Klebsormidium flaccidum genome reveals primary factors for plant terrestrial adaptation.</title>
        <authorList>
            <person name="Hori K."/>
            <person name="Maruyama F."/>
            <person name="Fujisawa T."/>
            <person name="Togashi T."/>
            <person name="Yamamoto N."/>
            <person name="Seo M."/>
            <person name="Sato S."/>
            <person name="Yamada T."/>
            <person name="Mori H."/>
            <person name="Tajima N."/>
            <person name="Moriyama T."/>
            <person name="Ikeuchi M."/>
            <person name="Watanabe M."/>
            <person name="Wada H."/>
            <person name="Kobayashi K."/>
            <person name="Saito M."/>
            <person name="Masuda T."/>
            <person name="Sasaki-Sekimoto Y."/>
            <person name="Mashiguchi K."/>
            <person name="Awai K."/>
            <person name="Shimojima M."/>
            <person name="Masuda S."/>
            <person name="Iwai M."/>
            <person name="Nobusawa T."/>
            <person name="Narise T."/>
            <person name="Kondo S."/>
            <person name="Saito H."/>
            <person name="Sato R."/>
            <person name="Murakawa M."/>
            <person name="Ihara Y."/>
            <person name="Oshima-Yamada Y."/>
            <person name="Ohtaka K."/>
            <person name="Satoh M."/>
            <person name="Sonobe K."/>
            <person name="Ishii M."/>
            <person name="Ohtani R."/>
            <person name="Kanamori-Sato M."/>
            <person name="Honoki R."/>
            <person name="Miyazaki D."/>
            <person name="Mochizuki H."/>
            <person name="Umetsu J."/>
            <person name="Higashi K."/>
            <person name="Shibata D."/>
            <person name="Kamiya Y."/>
            <person name="Sato N."/>
            <person name="Nakamura Y."/>
            <person name="Tabata S."/>
            <person name="Ida S."/>
            <person name="Kurokawa K."/>
            <person name="Ohta H."/>
        </authorList>
    </citation>
    <scope>NUCLEOTIDE SEQUENCE [LARGE SCALE GENOMIC DNA]</scope>
    <source>
        <strain evidence="1 2">NIES-2285</strain>
    </source>
</reference>
<evidence type="ECO:0000313" key="2">
    <source>
        <dbReference type="Proteomes" id="UP000054558"/>
    </source>
</evidence>
<proteinExistence type="predicted"/>
<organism evidence="1 2">
    <name type="scientific">Klebsormidium nitens</name>
    <name type="common">Green alga</name>
    <name type="synonym">Ulothrix nitens</name>
    <dbReference type="NCBI Taxonomy" id="105231"/>
    <lineage>
        <taxon>Eukaryota</taxon>
        <taxon>Viridiplantae</taxon>
        <taxon>Streptophyta</taxon>
        <taxon>Klebsormidiophyceae</taxon>
        <taxon>Klebsormidiales</taxon>
        <taxon>Klebsormidiaceae</taxon>
        <taxon>Klebsormidium</taxon>
    </lineage>
</organism>